<reference evidence="3" key="1">
    <citation type="journal article" date="2019" name="Int. J. Syst. Evol. Microbiol.">
        <title>The Global Catalogue of Microorganisms (GCM) 10K type strain sequencing project: providing services to taxonomists for standard genome sequencing and annotation.</title>
        <authorList>
            <consortium name="The Broad Institute Genomics Platform"/>
            <consortium name="The Broad Institute Genome Sequencing Center for Infectious Disease"/>
            <person name="Wu L."/>
            <person name="Ma J."/>
        </authorList>
    </citation>
    <scope>NUCLEOTIDE SEQUENCE [LARGE SCALE GENOMIC DNA]</scope>
    <source>
        <strain evidence="3">ICMP 6774ER</strain>
    </source>
</reference>
<dbReference type="Proteomes" id="UP001597368">
    <property type="component" value="Unassembled WGS sequence"/>
</dbReference>
<dbReference type="InterPro" id="IPR029058">
    <property type="entry name" value="AB_hydrolase_fold"/>
</dbReference>
<dbReference type="Gene3D" id="3.40.50.1820">
    <property type="entry name" value="alpha/beta hydrolase"/>
    <property type="match status" value="1"/>
</dbReference>
<dbReference type="PANTHER" id="PTHR37017:SF11">
    <property type="entry name" value="ESTERASE_LIPASE_THIOESTERASE DOMAIN-CONTAINING PROTEIN"/>
    <property type="match status" value="1"/>
</dbReference>
<sequence length="281" mass="30035">MSEHSTFVFVHGSGSNSFLWTPLMRELALLGHRTLAVDLPGHGFGAQYPASYQAPQDLNALATEPSTLASVTLADNVNHVVDIVRRVAEHGPVILVGASLGGLTISGVGNMVPELIGRIVYISAWCCVELPSLAAYVQTPEFSEQMTVAVPPVGDPVALGAVRVNWRTADAGFLADAKHLFMADATDDEFRVFLNTLQPDSSMAVLTADARVDAATWGTIPRSYIRLTKDRTTPVVFQDRMIAEADALTPDNPFDVHSVESSHAGFVLRSAEVAKILAGLA</sequence>
<keyword evidence="2" id="KW-0378">Hydrolase</keyword>
<dbReference type="RefSeq" id="WP_379577218.1">
    <property type="nucleotide sequence ID" value="NZ_JBHUFV010000051.1"/>
</dbReference>
<gene>
    <name evidence="2" type="ORF">ACFSKW_35035</name>
</gene>
<organism evidence="2 3">
    <name type="scientific">Nonomuraea mangrovi</name>
    <dbReference type="NCBI Taxonomy" id="2316207"/>
    <lineage>
        <taxon>Bacteria</taxon>
        <taxon>Bacillati</taxon>
        <taxon>Actinomycetota</taxon>
        <taxon>Actinomycetes</taxon>
        <taxon>Streptosporangiales</taxon>
        <taxon>Streptosporangiaceae</taxon>
        <taxon>Nonomuraea</taxon>
    </lineage>
</organism>
<evidence type="ECO:0000313" key="3">
    <source>
        <dbReference type="Proteomes" id="UP001597368"/>
    </source>
</evidence>
<dbReference type="InterPro" id="IPR052897">
    <property type="entry name" value="Sec-Metab_Biosynth_Hydrolase"/>
</dbReference>
<accession>A0ABW4T635</accession>
<keyword evidence="3" id="KW-1185">Reference proteome</keyword>
<proteinExistence type="predicted"/>
<dbReference type="SUPFAM" id="SSF53474">
    <property type="entry name" value="alpha/beta-Hydrolases"/>
    <property type="match status" value="1"/>
</dbReference>
<evidence type="ECO:0000259" key="1">
    <source>
        <dbReference type="Pfam" id="PF12697"/>
    </source>
</evidence>
<dbReference type="GO" id="GO:0016787">
    <property type="term" value="F:hydrolase activity"/>
    <property type="evidence" value="ECO:0007669"/>
    <property type="project" value="UniProtKB-KW"/>
</dbReference>
<dbReference type="InterPro" id="IPR000073">
    <property type="entry name" value="AB_hydrolase_1"/>
</dbReference>
<evidence type="ECO:0000313" key="2">
    <source>
        <dbReference type="EMBL" id="MFD1936699.1"/>
    </source>
</evidence>
<comment type="caution">
    <text evidence="2">The sequence shown here is derived from an EMBL/GenBank/DDBJ whole genome shotgun (WGS) entry which is preliminary data.</text>
</comment>
<protein>
    <submittedName>
        <fullName evidence="2">Alpha/beta hydrolase</fullName>
    </submittedName>
</protein>
<dbReference type="PANTHER" id="PTHR37017">
    <property type="entry name" value="AB HYDROLASE-1 DOMAIN-CONTAINING PROTEIN-RELATED"/>
    <property type="match status" value="1"/>
</dbReference>
<feature type="domain" description="AB hydrolase-1" evidence="1">
    <location>
        <begin position="7"/>
        <end position="274"/>
    </location>
</feature>
<dbReference type="EMBL" id="JBHUFV010000051">
    <property type="protein sequence ID" value="MFD1936699.1"/>
    <property type="molecule type" value="Genomic_DNA"/>
</dbReference>
<name>A0ABW4T635_9ACTN</name>
<dbReference type="Pfam" id="PF12697">
    <property type="entry name" value="Abhydrolase_6"/>
    <property type="match status" value="1"/>
</dbReference>